<dbReference type="Pfam" id="PF12796">
    <property type="entry name" value="Ank_2"/>
    <property type="match status" value="4"/>
</dbReference>
<evidence type="ECO:0000256" key="3">
    <source>
        <dbReference type="PROSITE-ProRule" id="PRU00023"/>
    </source>
</evidence>
<dbReference type="EMBL" id="JAPZBU010000009">
    <property type="protein sequence ID" value="KAJ5387573.1"/>
    <property type="molecule type" value="Genomic_DNA"/>
</dbReference>
<proteinExistence type="predicted"/>
<dbReference type="InterPro" id="IPR036770">
    <property type="entry name" value="Ankyrin_rpt-contain_sf"/>
</dbReference>
<dbReference type="PANTHER" id="PTHR24198:SF194">
    <property type="entry name" value="INVERSIN-A"/>
    <property type="match status" value="1"/>
</dbReference>
<dbReference type="Proteomes" id="UP001147747">
    <property type="component" value="Unassembled WGS sequence"/>
</dbReference>
<dbReference type="SUPFAM" id="SSF48403">
    <property type="entry name" value="Ankyrin repeat"/>
    <property type="match status" value="2"/>
</dbReference>
<dbReference type="RefSeq" id="XP_056485371.1">
    <property type="nucleotide sequence ID" value="XM_056634751.1"/>
</dbReference>
<accession>A0A9X0B486</accession>
<dbReference type="PROSITE" id="PS50297">
    <property type="entry name" value="ANK_REP_REGION"/>
    <property type="match status" value="1"/>
</dbReference>
<reference evidence="4" key="1">
    <citation type="submission" date="2022-12" db="EMBL/GenBank/DDBJ databases">
        <authorList>
            <person name="Petersen C."/>
        </authorList>
    </citation>
    <scope>NUCLEOTIDE SEQUENCE</scope>
    <source>
        <strain evidence="4">IBT 29677</strain>
    </source>
</reference>
<evidence type="ECO:0000313" key="5">
    <source>
        <dbReference type="Proteomes" id="UP001147747"/>
    </source>
</evidence>
<keyword evidence="1" id="KW-0677">Repeat</keyword>
<dbReference type="OrthoDB" id="341259at2759"/>
<dbReference type="Gene3D" id="1.25.40.20">
    <property type="entry name" value="Ankyrin repeat-containing domain"/>
    <property type="match status" value="3"/>
</dbReference>
<dbReference type="SMART" id="SM00248">
    <property type="entry name" value="ANK"/>
    <property type="match status" value="9"/>
</dbReference>
<evidence type="ECO:0000256" key="1">
    <source>
        <dbReference type="ARBA" id="ARBA00022737"/>
    </source>
</evidence>
<dbReference type="PANTHER" id="PTHR24198">
    <property type="entry name" value="ANKYRIN REPEAT AND PROTEIN KINASE DOMAIN-CONTAINING PROTEIN"/>
    <property type="match status" value="1"/>
</dbReference>
<reference evidence="4" key="2">
    <citation type="journal article" date="2023" name="IMA Fungus">
        <title>Comparative genomic study of the Penicillium genus elucidates a diverse pangenome and 15 lateral gene transfer events.</title>
        <authorList>
            <person name="Petersen C."/>
            <person name="Sorensen T."/>
            <person name="Nielsen M.R."/>
            <person name="Sondergaard T.E."/>
            <person name="Sorensen J.L."/>
            <person name="Fitzpatrick D.A."/>
            <person name="Frisvad J.C."/>
            <person name="Nielsen K.L."/>
        </authorList>
    </citation>
    <scope>NUCLEOTIDE SEQUENCE</scope>
    <source>
        <strain evidence="4">IBT 29677</strain>
    </source>
</reference>
<protein>
    <submittedName>
        <fullName evidence="4">Ankyrin</fullName>
    </submittedName>
</protein>
<keyword evidence="5" id="KW-1185">Reference proteome</keyword>
<organism evidence="4 5">
    <name type="scientific">Penicillium cosmopolitanum</name>
    <dbReference type="NCBI Taxonomy" id="1131564"/>
    <lineage>
        <taxon>Eukaryota</taxon>
        <taxon>Fungi</taxon>
        <taxon>Dikarya</taxon>
        <taxon>Ascomycota</taxon>
        <taxon>Pezizomycotina</taxon>
        <taxon>Eurotiomycetes</taxon>
        <taxon>Eurotiomycetidae</taxon>
        <taxon>Eurotiales</taxon>
        <taxon>Aspergillaceae</taxon>
        <taxon>Penicillium</taxon>
    </lineage>
</organism>
<gene>
    <name evidence="4" type="ORF">N7509_010114</name>
</gene>
<feature type="repeat" description="ANK" evidence="3">
    <location>
        <begin position="217"/>
        <end position="249"/>
    </location>
</feature>
<keyword evidence="2 3" id="KW-0040">ANK repeat</keyword>
<dbReference type="GeneID" id="81373731"/>
<dbReference type="PROSITE" id="PS50088">
    <property type="entry name" value="ANK_REPEAT"/>
    <property type="match status" value="2"/>
</dbReference>
<dbReference type="InterPro" id="IPR002110">
    <property type="entry name" value="Ankyrin_rpt"/>
</dbReference>
<feature type="repeat" description="ANK" evidence="3">
    <location>
        <begin position="70"/>
        <end position="102"/>
    </location>
</feature>
<name>A0A9X0B486_9EURO</name>
<dbReference type="AlphaFoldDB" id="A0A9X0B486"/>
<evidence type="ECO:0000256" key="2">
    <source>
        <dbReference type="ARBA" id="ARBA00023043"/>
    </source>
</evidence>
<evidence type="ECO:0000313" key="4">
    <source>
        <dbReference type="EMBL" id="KAJ5387573.1"/>
    </source>
</evidence>
<sequence length="547" mass="61513">MGHAHTIQRLIQISASSTKSPTLRLSPNPSRPSHRNRWSPLLWSAIRGDEDVTRLLLGIEDIDVNIKCPRSRTPLSVAAEQGFVGVARLLLAAGANPNTSDDLMRWTPLHWAGSPQLAGESRDLGRQNMFRKEVQDPKCNIHCPLVVYFEVDIVGSSIWMKKERGIRDGVPFSEDEHGTPLIQPNLTSTLWSASTNYKEILYLLLQYDAQLELTDVGGRTPLSWAATCGYLPLVELLLDSSISLHSPKPAFKKLSRSEEKRLKWAEKERDCEKVTKSSVNRDSFIETDNDDSQSALSYAAENGQYDTVQFLLERTTRRDPLWSDPGWAPLVWAIRGGQVDMVKLLLSVHAQRWPEQSLGSSAAVVAARDGKTDIIPLLVEAGVKFEATQRLDFMTPLHLAAMNMHADTVKCLLDITEVDVNAPDGHGWTALDWATKGQTRAKIYWEDTRIKDMLLNRGASPSSRTGAELASPPHYFLRQFSGCTFEADFGDFPISFRCDWDSITQGKMMRDLPYKKGFYMGMSPDIPYETMKMFEGWSYDRPQPIHS</sequence>
<comment type="caution">
    <text evidence="4">The sequence shown here is derived from an EMBL/GenBank/DDBJ whole genome shotgun (WGS) entry which is preliminary data.</text>
</comment>